<feature type="repeat" description="PPR" evidence="2">
    <location>
        <begin position="572"/>
        <end position="606"/>
    </location>
</feature>
<dbReference type="PANTHER" id="PTHR45613:SF9">
    <property type="entry name" value="MITOCHONDRIAL GROUP I INTRON SPLICING FACTOR CCM1"/>
    <property type="match status" value="1"/>
</dbReference>
<feature type="repeat" description="PPR" evidence="2">
    <location>
        <begin position="325"/>
        <end position="359"/>
    </location>
</feature>
<name>A0ABD1LZU8_9FABA</name>
<evidence type="ECO:0000256" key="1">
    <source>
        <dbReference type="ARBA" id="ARBA00022737"/>
    </source>
</evidence>
<gene>
    <name evidence="4" type="ORF">Fmac_022443</name>
</gene>
<dbReference type="Pfam" id="PF01535">
    <property type="entry name" value="PPR"/>
    <property type="match status" value="1"/>
</dbReference>
<evidence type="ECO:0008006" key="6">
    <source>
        <dbReference type="Google" id="ProtNLM"/>
    </source>
</evidence>
<evidence type="ECO:0000256" key="2">
    <source>
        <dbReference type="PROSITE-ProRule" id="PRU00708"/>
    </source>
</evidence>
<proteinExistence type="predicted"/>
<dbReference type="NCBIfam" id="TIGR00756">
    <property type="entry name" value="PPR"/>
    <property type="match status" value="9"/>
</dbReference>
<accession>A0ABD1LZU8</accession>
<dbReference type="InterPro" id="IPR002885">
    <property type="entry name" value="PPR_rpt"/>
</dbReference>
<evidence type="ECO:0000256" key="3">
    <source>
        <dbReference type="SAM" id="MobiDB-lite"/>
    </source>
</evidence>
<dbReference type="Proteomes" id="UP001603857">
    <property type="component" value="Unassembled WGS sequence"/>
</dbReference>
<evidence type="ECO:0000313" key="4">
    <source>
        <dbReference type="EMBL" id="KAL2329016.1"/>
    </source>
</evidence>
<sequence length="768" mass="87458">MNISGFTILYSYWFNCLSAASQLTSHEHGNHVESETVAEKVIFVFTELTMALSLTHSTLPPPYSSAPDLNPSISHQFHSLTLSKPFFLLHSRISGSSSLSKTLCLCSSPSNTPTPIFLPYLQQPEPEPEKQEQESIETIEEEEEEEAAHDPDDPIYKFFKTRTRVSSQDPGKEGKLSLQKNRRISWHLASELVEEEPEKGLEEGSLLVEEEDETLCERKGLPEGIVGEIVELARNLPHNLTLEEALGEYEGRVSEEECWEILKVLGEEHLLVCCLYFFQWMRSQEPSLVTPRACTVLFPLLGKARMGHKLMVLFTNLPSTKDFRDVHVYNAAISGLLSSGRYEDAWKVYESMEADNVLPDHVTCSIMVIVMRKLGHSAKDAWHFFEKMNGKGVKWGEEVLGALVKSFCVEGLMSEALIILSEMEKKGVSSNAIVYNTLMDAYCKSNRVEEAEGLFVEMKAKGFKPTEATFNILMYAYSRKMQPEIVEKLMAEMQDVGLKPNAKSYTCLISAYGKQKKMSDMAADAFLKMKKEGIKPTSHSYTALIHAYSVSGWHEKAYVAFENMQREGVKPSIETYTALLDAFRRAGDTQTLTKIWKLMRREKVEGTRVTFNTLVDGFAKHGHYKEARDVISEFGNLGLHPTVMTYNMLMNAYARGGRHSKLPELLEEMEAHNLKPDSVTYSTMIYAFLRVRDFRQAFFYHQEMVKSGKVMDAKSYQKLRVILDMKAAIKNRKDRRSLIGVVRNKMGIVKPKSKKDGLWKYRKRRKKM</sequence>
<feature type="compositionally biased region" description="Acidic residues" evidence="3">
    <location>
        <begin position="134"/>
        <end position="147"/>
    </location>
</feature>
<feature type="repeat" description="PPR" evidence="2">
    <location>
        <begin position="396"/>
        <end position="430"/>
    </location>
</feature>
<comment type="caution">
    <text evidence="4">The sequence shown here is derived from an EMBL/GenBank/DDBJ whole genome shotgun (WGS) entry which is preliminary data.</text>
</comment>
<feature type="repeat" description="PPR" evidence="2">
    <location>
        <begin position="501"/>
        <end position="536"/>
    </location>
</feature>
<dbReference type="EMBL" id="JBGMDY010000007">
    <property type="protein sequence ID" value="KAL2329016.1"/>
    <property type="molecule type" value="Genomic_DNA"/>
</dbReference>
<feature type="repeat" description="PPR" evidence="2">
    <location>
        <begin position="466"/>
        <end position="500"/>
    </location>
</feature>
<dbReference type="AlphaFoldDB" id="A0ABD1LZU8"/>
<keyword evidence="5" id="KW-1185">Reference proteome</keyword>
<reference evidence="4 5" key="1">
    <citation type="submission" date="2024-08" db="EMBL/GenBank/DDBJ databases">
        <title>Insights into the chromosomal genome structure of Flemingia macrophylla.</title>
        <authorList>
            <person name="Ding Y."/>
            <person name="Zhao Y."/>
            <person name="Bi W."/>
            <person name="Wu M."/>
            <person name="Zhao G."/>
            <person name="Gong Y."/>
            <person name="Li W."/>
            <person name="Zhang P."/>
        </authorList>
    </citation>
    <scope>NUCLEOTIDE SEQUENCE [LARGE SCALE GENOMIC DNA]</scope>
    <source>
        <strain evidence="4">DYQJB</strain>
        <tissue evidence="4">Leaf</tissue>
    </source>
</reference>
<dbReference type="InterPro" id="IPR011990">
    <property type="entry name" value="TPR-like_helical_dom_sf"/>
</dbReference>
<keyword evidence="1" id="KW-0677">Repeat</keyword>
<feature type="region of interest" description="Disordered" evidence="3">
    <location>
        <begin position="122"/>
        <end position="150"/>
    </location>
</feature>
<dbReference type="PANTHER" id="PTHR45613">
    <property type="entry name" value="PENTATRICOPEPTIDE REPEAT-CONTAINING PROTEIN"/>
    <property type="match status" value="1"/>
</dbReference>
<feature type="repeat" description="PPR" evidence="2">
    <location>
        <begin position="431"/>
        <end position="465"/>
    </location>
</feature>
<protein>
    <recommendedName>
        <fullName evidence="6">Pentatricopeptide repeat-containing protein</fullName>
    </recommendedName>
</protein>
<organism evidence="4 5">
    <name type="scientific">Flemingia macrophylla</name>
    <dbReference type="NCBI Taxonomy" id="520843"/>
    <lineage>
        <taxon>Eukaryota</taxon>
        <taxon>Viridiplantae</taxon>
        <taxon>Streptophyta</taxon>
        <taxon>Embryophyta</taxon>
        <taxon>Tracheophyta</taxon>
        <taxon>Spermatophyta</taxon>
        <taxon>Magnoliopsida</taxon>
        <taxon>eudicotyledons</taxon>
        <taxon>Gunneridae</taxon>
        <taxon>Pentapetalae</taxon>
        <taxon>rosids</taxon>
        <taxon>fabids</taxon>
        <taxon>Fabales</taxon>
        <taxon>Fabaceae</taxon>
        <taxon>Papilionoideae</taxon>
        <taxon>50 kb inversion clade</taxon>
        <taxon>NPAAA clade</taxon>
        <taxon>indigoferoid/millettioid clade</taxon>
        <taxon>Phaseoleae</taxon>
        <taxon>Flemingia</taxon>
    </lineage>
</organism>
<dbReference type="PROSITE" id="PS51375">
    <property type="entry name" value="PPR"/>
    <property type="match status" value="10"/>
</dbReference>
<feature type="repeat" description="PPR" evidence="2">
    <location>
        <begin position="677"/>
        <end position="711"/>
    </location>
</feature>
<evidence type="ECO:0000313" key="5">
    <source>
        <dbReference type="Proteomes" id="UP001603857"/>
    </source>
</evidence>
<dbReference type="Pfam" id="PF13041">
    <property type="entry name" value="PPR_2"/>
    <property type="match status" value="3"/>
</dbReference>
<feature type="repeat" description="PPR" evidence="2">
    <location>
        <begin position="607"/>
        <end position="641"/>
    </location>
</feature>
<feature type="repeat" description="PPR" evidence="2">
    <location>
        <begin position="537"/>
        <end position="571"/>
    </location>
</feature>
<dbReference type="Gene3D" id="1.25.40.10">
    <property type="entry name" value="Tetratricopeptide repeat domain"/>
    <property type="match status" value="4"/>
</dbReference>
<dbReference type="Pfam" id="PF13812">
    <property type="entry name" value="PPR_3"/>
    <property type="match status" value="2"/>
</dbReference>
<feature type="repeat" description="PPR" evidence="2">
    <location>
        <begin position="642"/>
        <end position="676"/>
    </location>
</feature>